<keyword evidence="3" id="KW-1185">Reference proteome</keyword>
<comment type="caution">
    <text evidence="2">The sequence shown here is derived from an EMBL/GenBank/DDBJ whole genome shotgun (WGS) entry which is preliminary data.</text>
</comment>
<organism evidence="2 3">
    <name type="scientific">Paractinoplanes abujensis</name>
    <dbReference type="NCBI Taxonomy" id="882441"/>
    <lineage>
        <taxon>Bacteria</taxon>
        <taxon>Bacillati</taxon>
        <taxon>Actinomycetota</taxon>
        <taxon>Actinomycetes</taxon>
        <taxon>Micromonosporales</taxon>
        <taxon>Micromonosporaceae</taxon>
        <taxon>Paractinoplanes</taxon>
    </lineage>
</organism>
<proteinExistence type="predicted"/>
<sequence length="40" mass="4186">MSRIRAAGQPVELVEEGGTPPLSEGRQITAVTARIPVAAR</sequence>
<dbReference type="EMBL" id="JACHMF010000001">
    <property type="protein sequence ID" value="MBB4694008.1"/>
    <property type="molecule type" value="Genomic_DNA"/>
</dbReference>
<dbReference type="RefSeq" id="WP_260416559.1">
    <property type="nucleotide sequence ID" value="NZ_BOMC01000052.1"/>
</dbReference>
<evidence type="ECO:0000313" key="3">
    <source>
        <dbReference type="Proteomes" id="UP000542742"/>
    </source>
</evidence>
<dbReference type="AlphaFoldDB" id="A0A7W7CVE3"/>
<evidence type="ECO:0000256" key="1">
    <source>
        <dbReference type="SAM" id="MobiDB-lite"/>
    </source>
</evidence>
<feature type="region of interest" description="Disordered" evidence="1">
    <location>
        <begin position="1"/>
        <end position="26"/>
    </location>
</feature>
<reference evidence="2 3" key="1">
    <citation type="submission" date="2020-08" db="EMBL/GenBank/DDBJ databases">
        <title>Sequencing the genomes of 1000 actinobacteria strains.</title>
        <authorList>
            <person name="Klenk H.-P."/>
        </authorList>
    </citation>
    <scope>NUCLEOTIDE SEQUENCE [LARGE SCALE GENOMIC DNA]</scope>
    <source>
        <strain evidence="2 3">DSM 45518</strain>
    </source>
</reference>
<name>A0A7W7CVE3_9ACTN</name>
<evidence type="ECO:0000313" key="2">
    <source>
        <dbReference type="EMBL" id="MBB4694008.1"/>
    </source>
</evidence>
<dbReference type="Proteomes" id="UP000542742">
    <property type="component" value="Unassembled WGS sequence"/>
</dbReference>
<gene>
    <name evidence="2" type="ORF">BKA14_004156</name>
</gene>
<accession>A0A7W7CVE3</accession>
<protein>
    <submittedName>
        <fullName evidence="2">Uncharacterized protein</fullName>
    </submittedName>
</protein>